<sequence>MTSLSQQNAAAKPQADVKVLREEIVLPDSINLVIEMVDYMKDYYAASEYGHPYKFPQPPRRWSAAFIAEAQSIVQCVLRAKRNPVRVDWDAEEYTDILHRNELGSSETRESMFRDVFLPPEEFRHGLTSMTEPMTIIDIHDRILLWYLPNALTKGCQTKLLDISRYLDPLLGSNRESEGRRKRKHASVNSGWLNISPGAHKSKDHTGAEYTLEVSKHMRAILSDDKGPTWLSEGQECLALLSASLSIMHPPLLGAGLQSTFAIRDAETDPSVRAAMDAWPCAFNFVEIITNCCVSRRRSTLTRPEWFDLMCSVGTHSDASLVLDGLNLSLDYSPGTLAAFSPRLIPYSIPMGSPDRIWYTFGMQNTLHKRYRIENPGWVKPDNIAEYIRRAHPT</sequence>
<organism evidence="1 2">
    <name type="scientific">Phanerochaete sordida</name>
    <dbReference type="NCBI Taxonomy" id="48140"/>
    <lineage>
        <taxon>Eukaryota</taxon>
        <taxon>Fungi</taxon>
        <taxon>Dikarya</taxon>
        <taxon>Basidiomycota</taxon>
        <taxon>Agaricomycotina</taxon>
        <taxon>Agaricomycetes</taxon>
        <taxon>Polyporales</taxon>
        <taxon>Phanerochaetaceae</taxon>
        <taxon>Phanerochaete</taxon>
    </lineage>
</organism>
<accession>A0A9P3LF83</accession>
<keyword evidence="2" id="KW-1185">Reference proteome</keyword>
<proteinExistence type="predicted"/>
<reference evidence="1 2" key="1">
    <citation type="submission" date="2021-08" db="EMBL/GenBank/DDBJ databases">
        <title>Draft Genome Sequence of Phanerochaete sordida strain YK-624.</title>
        <authorList>
            <person name="Mori T."/>
            <person name="Dohra H."/>
            <person name="Suzuki T."/>
            <person name="Kawagishi H."/>
            <person name="Hirai H."/>
        </authorList>
    </citation>
    <scope>NUCLEOTIDE SEQUENCE [LARGE SCALE GENOMIC DNA]</scope>
    <source>
        <strain evidence="1 2">YK-624</strain>
    </source>
</reference>
<name>A0A9P3LF83_9APHY</name>
<protein>
    <submittedName>
        <fullName evidence="1">Uncharacterized protein</fullName>
    </submittedName>
</protein>
<dbReference type="OrthoDB" id="2802946at2759"/>
<gene>
    <name evidence="1" type="ORF">PsYK624_094550</name>
</gene>
<comment type="caution">
    <text evidence="1">The sequence shown here is derived from an EMBL/GenBank/DDBJ whole genome shotgun (WGS) entry which is preliminary data.</text>
</comment>
<evidence type="ECO:0000313" key="2">
    <source>
        <dbReference type="Proteomes" id="UP000703269"/>
    </source>
</evidence>
<dbReference type="EMBL" id="BPQB01000031">
    <property type="protein sequence ID" value="GJE93296.1"/>
    <property type="molecule type" value="Genomic_DNA"/>
</dbReference>
<dbReference type="Proteomes" id="UP000703269">
    <property type="component" value="Unassembled WGS sequence"/>
</dbReference>
<evidence type="ECO:0000313" key="1">
    <source>
        <dbReference type="EMBL" id="GJE93296.1"/>
    </source>
</evidence>
<dbReference type="AlphaFoldDB" id="A0A9P3LF83"/>